<dbReference type="AlphaFoldDB" id="A0A3L8RSW2"/>
<feature type="compositionally biased region" description="Polar residues" evidence="1">
    <location>
        <begin position="38"/>
        <end position="53"/>
    </location>
</feature>
<proteinExistence type="predicted"/>
<evidence type="ECO:0000313" key="3">
    <source>
        <dbReference type="Proteomes" id="UP000276834"/>
    </source>
</evidence>
<evidence type="ECO:0000313" key="2">
    <source>
        <dbReference type="EMBL" id="RLV84435.1"/>
    </source>
</evidence>
<reference evidence="2 3" key="1">
    <citation type="journal article" date="2018" name="Proc. R. Soc. B">
        <title>A non-coding region near Follistatin controls head colour polymorphism in the Gouldian finch.</title>
        <authorList>
            <person name="Toomey M.B."/>
            <person name="Marques C.I."/>
            <person name="Andrade P."/>
            <person name="Araujo P.M."/>
            <person name="Sabatino S."/>
            <person name="Gazda M.A."/>
            <person name="Afonso S."/>
            <person name="Lopes R.J."/>
            <person name="Corbo J.C."/>
            <person name="Carneiro M."/>
        </authorList>
    </citation>
    <scope>NUCLEOTIDE SEQUENCE [LARGE SCALE GENOMIC DNA]</scope>
    <source>
        <strain evidence="2">Red01</strain>
        <tissue evidence="2">Muscle</tissue>
    </source>
</reference>
<sequence length="256" mass="28706">MPRSFLLLVQNAERKKIRRKNKEGNSSMALPVRGGTADSFSRGTIPGAQNRSVTSREERRFLEVKNSRNGAEREENEDLLFLWRFHGETPTASGVSFGSQPGAPQRARNLGQQETEQRWPHTGQVWVTQVVGQESAHLVTTWAPPQNCGVAQQGSAHGGQQQGTRHGAGSVVGQAVTPWQQGSWQVVIPWQQGSWYMVVQVVTPWQQGSWQVVEQVVSPWQQGSWYMVVQVVSPWQQGSWQVVIPWQQGSWYVVTP</sequence>
<organism evidence="2 3">
    <name type="scientific">Chloebia gouldiae</name>
    <name type="common">Gouldian finch</name>
    <name type="synonym">Erythrura gouldiae</name>
    <dbReference type="NCBI Taxonomy" id="44316"/>
    <lineage>
        <taxon>Eukaryota</taxon>
        <taxon>Metazoa</taxon>
        <taxon>Chordata</taxon>
        <taxon>Craniata</taxon>
        <taxon>Vertebrata</taxon>
        <taxon>Euteleostomi</taxon>
        <taxon>Archelosauria</taxon>
        <taxon>Archosauria</taxon>
        <taxon>Dinosauria</taxon>
        <taxon>Saurischia</taxon>
        <taxon>Theropoda</taxon>
        <taxon>Coelurosauria</taxon>
        <taxon>Aves</taxon>
        <taxon>Neognathae</taxon>
        <taxon>Neoaves</taxon>
        <taxon>Telluraves</taxon>
        <taxon>Australaves</taxon>
        <taxon>Passeriformes</taxon>
        <taxon>Passeroidea</taxon>
        <taxon>Passeridae</taxon>
        <taxon>Chloebia</taxon>
    </lineage>
</organism>
<dbReference type="EMBL" id="QUSF01000272">
    <property type="protein sequence ID" value="RLV84435.1"/>
    <property type="molecule type" value="Genomic_DNA"/>
</dbReference>
<comment type="caution">
    <text evidence="2">The sequence shown here is derived from an EMBL/GenBank/DDBJ whole genome shotgun (WGS) entry which is preliminary data.</text>
</comment>
<name>A0A3L8RSW2_CHLGU</name>
<gene>
    <name evidence="2" type="ORF">DV515_00016235</name>
</gene>
<dbReference type="Proteomes" id="UP000276834">
    <property type="component" value="Unassembled WGS sequence"/>
</dbReference>
<evidence type="ECO:0000256" key="1">
    <source>
        <dbReference type="SAM" id="MobiDB-lite"/>
    </source>
</evidence>
<protein>
    <submittedName>
        <fullName evidence="2">Uncharacterized protein</fullName>
    </submittedName>
</protein>
<feature type="region of interest" description="Disordered" evidence="1">
    <location>
        <begin position="92"/>
        <end position="119"/>
    </location>
</feature>
<accession>A0A3L8RSW2</accession>
<keyword evidence="3" id="KW-1185">Reference proteome</keyword>
<feature type="region of interest" description="Disordered" evidence="1">
    <location>
        <begin position="17"/>
        <end position="56"/>
    </location>
</feature>